<accession>A0AAD4MS52</accession>
<dbReference type="EMBL" id="JAKKPZ010000060">
    <property type="protein sequence ID" value="KAI1705075.1"/>
    <property type="molecule type" value="Genomic_DNA"/>
</dbReference>
<dbReference type="Pfam" id="PF00651">
    <property type="entry name" value="BTB"/>
    <property type="match status" value="1"/>
</dbReference>
<comment type="caution">
    <text evidence="2">The sequence shown here is derived from an EMBL/GenBank/DDBJ whole genome shotgun (WGS) entry which is preliminary data.</text>
</comment>
<evidence type="ECO:0000313" key="3">
    <source>
        <dbReference type="Proteomes" id="UP001201812"/>
    </source>
</evidence>
<reference evidence="2" key="1">
    <citation type="submission" date="2022-01" db="EMBL/GenBank/DDBJ databases">
        <title>Genome Sequence Resource for Two Populations of Ditylenchus destructor, the Migratory Endoparasitic Phytonematode.</title>
        <authorList>
            <person name="Zhang H."/>
            <person name="Lin R."/>
            <person name="Xie B."/>
        </authorList>
    </citation>
    <scope>NUCLEOTIDE SEQUENCE</scope>
    <source>
        <strain evidence="2">BazhouSP</strain>
    </source>
</reference>
<name>A0AAD4MS52_9BILA</name>
<dbReference type="InterPro" id="IPR000210">
    <property type="entry name" value="BTB/POZ_dom"/>
</dbReference>
<dbReference type="Proteomes" id="UP001201812">
    <property type="component" value="Unassembled WGS sequence"/>
</dbReference>
<dbReference type="PANTHER" id="PTHR22744">
    <property type="entry name" value="HELIX LOOP HELIX PROTEIN 21-RELATED"/>
    <property type="match status" value="1"/>
</dbReference>
<organism evidence="2 3">
    <name type="scientific">Ditylenchus destructor</name>
    <dbReference type="NCBI Taxonomy" id="166010"/>
    <lineage>
        <taxon>Eukaryota</taxon>
        <taxon>Metazoa</taxon>
        <taxon>Ecdysozoa</taxon>
        <taxon>Nematoda</taxon>
        <taxon>Chromadorea</taxon>
        <taxon>Rhabditida</taxon>
        <taxon>Tylenchina</taxon>
        <taxon>Tylenchomorpha</taxon>
        <taxon>Sphaerularioidea</taxon>
        <taxon>Anguinidae</taxon>
        <taxon>Anguininae</taxon>
        <taxon>Ditylenchus</taxon>
    </lineage>
</organism>
<gene>
    <name evidence="2" type="ORF">DdX_13832</name>
</gene>
<sequence>MFFQYLSCYSDFFKTLFRDKFKEGGEDEIVLEEVGYEEMLELLSVIYPSNAPITEKNIEIILKLVDRFIMPSVLKQCKKELGILTNTNGAMKLLLAQRYNFTDSQILLAQQYKTVEAVKKLKSEPEYKLLNKNTLAIILNSIGS</sequence>
<dbReference type="Gene3D" id="3.30.710.10">
    <property type="entry name" value="Potassium Channel Kv1.1, Chain A"/>
    <property type="match status" value="1"/>
</dbReference>
<dbReference type="SUPFAM" id="SSF54695">
    <property type="entry name" value="POZ domain"/>
    <property type="match status" value="1"/>
</dbReference>
<evidence type="ECO:0000259" key="1">
    <source>
        <dbReference type="PROSITE" id="PS50097"/>
    </source>
</evidence>
<protein>
    <submittedName>
        <fullName evidence="2">BTB/POZ domain-containing protein</fullName>
    </submittedName>
</protein>
<dbReference type="PANTHER" id="PTHR22744:SF17">
    <property type="entry name" value="BTB DOMAIN-CONTAINING PROTEIN"/>
    <property type="match status" value="1"/>
</dbReference>
<feature type="domain" description="BTB" evidence="1">
    <location>
        <begin position="5"/>
        <end position="55"/>
    </location>
</feature>
<dbReference type="CDD" id="cd18186">
    <property type="entry name" value="BTB_POZ_ZBTB_KLHL-like"/>
    <property type="match status" value="1"/>
</dbReference>
<dbReference type="InterPro" id="IPR011333">
    <property type="entry name" value="SKP1/BTB/POZ_sf"/>
</dbReference>
<evidence type="ECO:0000313" key="2">
    <source>
        <dbReference type="EMBL" id="KAI1705075.1"/>
    </source>
</evidence>
<keyword evidence="3" id="KW-1185">Reference proteome</keyword>
<proteinExistence type="predicted"/>
<dbReference type="SMART" id="SM00225">
    <property type="entry name" value="BTB"/>
    <property type="match status" value="1"/>
</dbReference>
<dbReference type="AlphaFoldDB" id="A0AAD4MS52"/>
<dbReference type="PROSITE" id="PS50097">
    <property type="entry name" value="BTB"/>
    <property type="match status" value="1"/>
</dbReference>